<proteinExistence type="predicted"/>
<dbReference type="Proteomes" id="UP000593818">
    <property type="component" value="Chromosome"/>
</dbReference>
<dbReference type="AlphaFoldDB" id="A0A7M2XNZ4"/>
<keyword evidence="2" id="KW-1185">Reference proteome</keyword>
<accession>A0A7M2XNZ4</accession>
<gene>
    <name evidence="1" type="ORF">INP59_03845</name>
</gene>
<sequence length="60" mass="6408">MTTTEVPVGINWRREGNQVVGTVIAVPAPGQHETLATVRYTLDQAAEVVGHLIEAIGGKR</sequence>
<organism evidence="1 2">
    <name type="scientific">Rhodococcus pyridinivorans</name>
    <dbReference type="NCBI Taxonomy" id="103816"/>
    <lineage>
        <taxon>Bacteria</taxon>
        <taxon>Bacillati</taxon>
        <taxon>Actinomycetota</taxon>
        <taxon>Actinomycetes</taxon>
        <taxon>Mycobacteriales</taxon>
        <taxon>Nocardiaceae</taxon>
        <taxon>Rhodococcus</taxon>
    </lineage>
</organism>
<protein>
    <submittedName>
        <fullName evidence="1">Uncharacterized protein</fullName>
    </submittedName>
</protein>
<dbReference type="EMBL" id="CP063450">
    <property type="protein sequence ID" value="QOV99544.1"/>
    <property type="molecule type" value="Genomic_DNA"/>
</dbReference>
<evidence type="ECO:0000313" key="2">
    <source>
        <dbReference type="Proteomes" id="UP000593818"/>
    </source>
</evidence>
<reference evidence="1 2" key="1">
    <citation type="submission" date="2020-10" db="EMBL/GenBank/DDBJ databases">
        <title>Whole genome sequence of oil-degrading bacteria Rhodococcus pyridinivorans strain 5Ap.</title>
        <authorList>
            <person name="Akhremchuk A.E."/>
            <person name="Valentovich L.N."/>
            <person name="Charniauskaya M.I."/>
            <person name="Bukliarevich H.A."/>
            <person name="Titok M.A."/>
        </authorList>
    </citation>
    <scope>NUCLEOTIDE SEQUENCE [LARGE SCALE GENOMIC DNA]</scope>
    <source>
        <strain evidence="1 2">5Ap</strain>
    </source>
</reference>
<dbReference type="RefSeq" id="WP_193903175.1">
    <property type="nucleotide sequence ID" value="NZ_CP063450.1"/>
</dbReference>
<evidence type="ECO:0000313" key="1">
    <source>
        <dbReference type="EMBL" id="QOV99544.1"/>
    </source>
</evidence>
<name>A0A7M2XNZ4_9NOCA</name>